<protein>
    <submittedName>
        <fullName evidence="2">Uncharacterized protein</fullName>
    </submittedName>
</protein>
<reference evidence="2 3" key="1">
    <citation type="journal article" date="2021" name="Microb. Ecol.">
        <title>Candidatus Mesenet longicola: Novel Endosymbionts of Brontispa longissima that Induce Cytoplasmic Incompatibility.</title>
        <authorList>
            <person name="Takano S."/>
            <person name="Gotoh Y."/>
            <person name="Hayashi T."/>
        </authorList>
    </citation>
    <scope>NUCLEOTIDE SEQUENCE [LARGE SCALE GENOMIC DNA]</scope>
    <source>
        <strain evidence="2">L5</strain>
    </source>
</reference>
<evidence type="ECO:0000313" key="3">
    <source>
        <dbReference type="Proteomes" id="UP000637906"/>
    </source>
</evidence>
<keyword evidence="1" id="KW-0812">Transmembrane</keyword>
<accession>A0A8J3MQQ1</accession>
<comment type="caution">
    <text evidence="2">The sequence shown here is derived from an EMBL/GenBank/DDBJ whole genome shotgun (WGS) entry which is preliminary data.</text>
</comment>
<organism evidence="2 3">
    <name type="scientific">Candidatus Mesenet longicola</name>
    <dbReference type="NCBI Taxonomy" id="1892558"/>
    <lineage>
        <taxon>Bacteria</taxon>
        <taxon>Pseudomonadati</taxon>
        <taxon>Pseudomonadota</taxon>
        <taxon>Alphaproteobacteria</taxon>
        <taxon>Rickettsiales</taxon>
        <taxon>Anaplasmataceae</taxon>
        <taxon>Candidatus Mesenet</taxon>
    </lineage>
</organism>
<dbReference type="Proteomes" id="UP000637906">
    <property type="component" value="Unassembled WGS sequence"/>
</dbReference>
<evidence type="ECO:0000256" key="1">
    <source>
        <dbReference type="SAM" id="Phobius"/>
    </source>
</evidence>
<keyword evidence="1" id="KW-0472">Membrane</keyword>
<evidence type="ECO:0000313" key="2">
    <source>
        <dbReference type="EMBL" id="GHM59787.1"/>
    </source>
</evidence>
<gene>
    <name evidence="2" type="ORF">sL5_07800</name>
</gene>
<feature type="transmembrane region" description="Helical" evidence="1">
    <location>
        <begin position="167"/>
        <end position="189"/>
    </location>
</feature>
<feature type="transmembrane region" description="Helical" evidence="1">
    <location>
        <begin position="195"/>
        <end position="214"/>
    </location>
</feature>
<dbReference type="AlphaFoldDB" id="A0A8J3MQQ1"/>
<keyword evidence="3" id="KW-1185">Reference proteome</keyword>
<sequence>MEIRLCIMSLNGRVNGSFNYSNSKKWSLKYDGFAESLLNKGAQFDIRNNNNTTSFDLFIDAVIENQNSINSYSNTVNKESLGTYQINIKQREGLYSISDLFVHIGINEIRYKDSTPALHKLKELGLYQFSPIPHEEKNTIKNLIPKQVSRVRSSSQEDKFKKHPNKLIIYGVVGAVFVTIGVGLAVAALHKDLRILIVAAVACVLAGYCLYKAYQQHETVNSNLNDVPLKVRISNFIW</sequence>
<keyword evidence="1" id="KW-1133">Transmembrane helix</keyword>
<dbReference type="EMBL" id="BNGU01000034">
    <property type="protein sequence ID" value="GHM59787.1"/>
    <property type="molecule type" value="Genomic_DNA"/>
</dbReference>
<name>A0A8J3MQQ1_9RICK</name>
<proteinExistence type="predicted"/>